<sequence>MCRGHDTRDYAKLHHFLRKVGAAVEYLEVGIPSQSSSSRWAARIDLARGFTLEMCPKLRELRIKCRSWQHNLPRACNIFLASLPPSIRRIRFELVIHPARDGSHRIKYENTALVPIWQLVDRATAPYEGLEEVEIAAPFVSDPPPLELLAGCSARFGQILKISRLVD</sequence>
<keyword evidence="2" id="KW-1185">Reference proteome</keyword>
<dbReference type="EMBL" id="BPQB01000048">
    <property type="protein sequence ID" value="GJE95326.1"/>
    <property type="molecule type" value="Genomic_DNA"/>
</dbReference>
<gene>
    <name evidence="1" type="ORF">PsYK624_115100</name>
</gene>
<comment type="caution">
    <text evidence="1">The sequence shown here is derived from an EMBL/GenBank/DDBJ whole genome shotgun (WGS) entry which is preliminary data.</text>
</comment>
<dbReference type="AlphaFoldDB" id="A0A9P3GID4"/>
<evidence type="ECO:0000313" key="1">
    <source>
        <dbReference type="EMBL" id="GJE95326.1"/>
    </source>
</evidence>
<organism evidence="1 2">
    <name type="scientific">Phanerochaete sordida</name>
    <dbReference type="NCBI Taxonomy" id="48140"/>
    <lineage>
        <taxon>Eukaryota</taxon>
        <taxon>Fungi</taxon>
        <taxon>Dikarya</taxon>
        <taxon>Basidiomycota</taxon>
        <taxon>Agaricomycotina</taxon>
        <taxon>Agaricomycetes</taxon>
        <taxon>Polyporales</taxon>
        <taxon>Phanerochaetaceae</taxon>
        <taxon>Phanerochaete</taxon>
    </lineage>
</organism>
<dbReference type="Proteomes" id="UP000703269">
    <property type="component" value="Unassembled WGS sequence"/>
</dbReference>
<accession>A0A9P3GID4</accession>
<evidence type="ECO:0000313" key="2">
    <source>
        <dbReference type="Proteomes" id="UP000703269"/>
    </source>
</evidence>
<proteinExistence type="predicted"/>
<protein>
    <submittedName>
        <fullName evidence="1">Uncharacterized protein</fullName>
    </submittedName>
</protein>
<reference evidence="1 2" key="1">
    <citation type="submission" date="2021-08" db="EMBL/GenBank/DDBJ databases">
        <title>Draft Genome Sequence of Phanerochaete sordida strain YK-624.</title>
        <authorList>
            <person name="Mori T."/>
            <person name="Dohra H."/>
            <person name="Suzuki T."/>
            <person name="Kawagishi H."/>
            <person name="Hirai H."/>
        </authorList>
    </citation>
    <scope>NUCLEOTIDE SEQUENCE [LARGE SCALE GENOMIC DNA]</scope>
    <source>
        <strain evidence="1 2">YK-624</strain>
    </source>
</reference>
<name>A0A9P3GID4_9APHY</name>